<evidence type="ECO:0008006" key="3">
    <source>
        <dbReference type="Google" id="ProtNLM"/>
    </source>
</evidence>
<sequence length="88" mass="10205">MQSAIEQVPHIPEIAEFFLHDIERLEKAFYEALVRAKQQGELKDRRQDLRSIAHFLNYSRLSLTQTAKLQPSPDVLDEIVKTTLSILD</sequence>
<name>A0ABQ0SXS5_9BACL</name>
<dbReference type="EMBL" id="BJOD01000100">
    <property type="protein sequence ID" value="GED28749.1"/>
    <property type="molecule type" value="Genomic_DNA"/>
</dbReference>
<gene>
    <name evidence="1" type="ORF">BAG01nite_48510</name>
</gene>
<dbReference type="Proteomes" id="UP000317180">
    <property type="component" value="Unassembled WGS sequence"/>
</dbReference>
<keyword evidence="2" id="KW-1185">Reference proteome</keyword>
<dbReference type="InterPro" id="IPR036271">
    <property type="entry name" value="Tet_transcr_reg_TetR-rel_C_sf"/>
</dbReference>
<reference evidence="1 2" key="1">
    <citation type="submission" date="2019-06" db="EMBL/GenBank/DDBJ databases">
        <title>Whole genome shotgun sequence of Brevibacillus agri NBRC 15538.</title>
        <authorList>
            <person name="Hosoyama A."/>
            <person name="Uohara A."/>
            <person name="Ohji S."/>
            <person name="Ichikawa N."/>
        </authorList>
    </citation>
    <scope>NUCLEOTIDE SEQUENCE [LARGE SCALE GENOMIC DNA]</scope>
    <source>
        <strain evidence="1 2">NBRC 15538</strain>
    </source>
</reference>
<comment type="caution">
    <text evidence="1">The sequence shown here is derived from an EMBL/GenBank/DDBJ whole genome shotgun (WGS) entry which is preliminary data.</text>
</comment>
<protein>
    <recommendedName>
        <fullName evidence="3">Tetrapyrrole biosynthesis glutamyl-tRNA reductase dimerisation domain-containing protein</fullName>
    </recommendedName>
</protein>
<evidence type="ECO:0000313" key="1">
    <source>
        <dbReference type="EMBL" id="GED28749.1"/>
    </source>
</evidence>
<accession>A0ABQ0SXS5</accession>
<evidence type="ECO:0000313" key="2">
    <source>
        <dbReference type="Proteomes" id="UP000317180"/>
    </source>
</evidence>
<proteinExistence type="predicted"/>
<dbReference type="Gene3D" id="1.10.357.10">
    <property type="entry name" value="Tetracycline Repressor, domain 2"/>
    <property type="match status" value="1"/>
</dbReference>
<dbReference type="SUPFAM" id="SSF48498">
    <property type="entry name" value="Tetracyclin repressor-like, C-terminal domain"/>
    <property type="match status" value="1"/>
</dbReference>
<organism evidence="1 2">
    <name type="scientific">Brevibacillus agri</name>
    <dbReference type="NCBI Taxonomy" id="51101"/>
    <lineage>
        <taxon>Bacteria</taxon>
        <taxon>Bacillati</taxon>
        <taxon>Bacillota</taxon>
        <taxon>Bacilli</taxon>
        <taxon>Bacillales</taxon>
        <taxon>Paenibacillaceae</taxon>
        <taxon>Brevibacillus</taxon>
    </lineage>
</organism>